<evidence type="ECO:0000256" key="1">
    <source>
        <dbReference type="ARBA" id="ARBA00004241"/>
    </source>
</evidence>
<accession>A0A0B6A723</accession>
<dbReference type="HOGENOM" id="CLU_126422_1_0_9"/>
<gene>
    <name evidence="3" type="ORF">BG04_1408</name>
</gene>
<dbReference type="GO" id="GO:0009986">
    <property type="term" value="C:cell surface"/>
    <property type="evidence" value="ECO:0007669"/>
    <property type="project" value="UniProtKB-SubCell"/>
</dbReference>
<name>A0A0B6A723_PRIM2</name>
<dbReference type="NCBIfam" id="NF041002">
    <property type="entry name" value="pilin_ComGF"/>
    <property type="match status" value="1"/>
</dbReference>
<dbReference type="Pfam" id="PF15980">
    <property type="entry name" value="ComGF"/>
    <property type="match status" value="1"/>
</dbReference>
<proteinExistence type="predicted"/>
<keyword evidence="2" id="KW-0178">Competence</keyword>
<dbReference type="GeneID" id="93644883"/>
<dbReference type="KEGG" id="bmeg:BG04_1408"/>
<evidence type="ECO:0000256" key="2">
    <source>
        <dbReference type="ARBA" id="ARBA00023287"/>
    </source>
</evidence>
<dbReference type="Pfam" id="PF07963">
    <property type="entry name" value="N_methyl"/>
    <property type="match status" value="1"/>
</dbReference>
<evidence type="ECO:0000313" key="3">
    <source>
        <dbReference type="EMBL" id="AJI20755.1"/>
    </source>
</evidence>
<evidence type="ECO:0000313" key="4">
    <source>
        <dbReference type="Proteomes" id="UP000031829"/>
    </source>
</evidence>
<sequence>MKSEKGFTLVEMLVSFTLFLLIVSFFPIIIPLAKQTYNPDFSMNEMEWEIFVNQLAMEYREAKEVRIHATTLTFKMENNQIITYERYEDKIRRRVDESGHEVVLQHIKNIMYEQQKERLLIRSTDGVNKVREETITTFLMLAYET</sequence>
<dbReference type="RefSeq" id="WP_034648933.1">
    <property type="nucleotide sequence ID" value="NZ_BCVB01000001.1"/>
</dbReference>
<dbReference type="InterPro" id="IPR012902">
    <property type="entry name" value="N_methyl_site"/>
</dbReference>
<dbReference type="AlphaFoldDB" id="A0A0B6A723"/>
<dbReference type="InterPro" id="IPR016977">
    <property type="entry name" value="ComGF"/>
</dbReference>
<dbReference type="EMBL" id="CP009920">
    <property type="protein sequence ID" value="AJI20755.1"/>
    <property type="molecule type" value="Genomic_DNA"/>
</dbReference>
<protein>
    <recommendedName>
        <fullName evidence="5">Competence protein ComG</fullName>
    </recommendedName>
</protein>
<organism evidence="3 4">
    <name type="scientific">Priestia megaterium (strain ATCC 14581 / DSM 32 / CCUG 1817 / JCM 2506 / NBRC 15308 / NCIMB 9376 / NCTC 10342 / NRRL B-14308 / VKM B-512 / Ford 19)</name>
    <name type="common">Bacillus megaterium</name>
    <dbReference type="NCBI Taxonomy" id="1348623"/>
    <lineage>
        <taxon>Bacteria</taxon>
        <taxon>Bacillati</taxon>
        <taxon>Bacillota</taxon>
        <taxon>Bacilli</taxon>
        <taxon>Bacillales</taxon>
        <taxon>Bacillaceae</taxon>
        <taxon>Priestia</taxon>
    </lineage>
</organism>
<dbReference type="GO" id="GO:0030420">
    <property type="term" value="P:establishment of competence for transformation"/>
    <property type="evidence" value="ECO:0007669"/>
    <property type="project" value="UniProtKB-KW"/>
</dbReference>
<dbReference type="Proteomes" id="UP000031829">
    <property type="component" value="Chromosome"/>
</dbReference>
<evidence type="ECO:0008006" key="5">
    <source>
        <dbReference type="Google" id="ProtNLM"/>
    </source>
</evidence>
<reference evidence="3 4" key="1">
    <citation type="journal article" date="2015" name="Genome Announc.">
        <title>Complete genome sequences for 35 biothreat assay-relevant bacillus species.</title>
        <authorList>
            <person name="Johnson S.L."/>
            <person name="Daligault H.E."/>
            <person name="Davenport K.W."/>
            <person name="Jaissle J."/>
            <person name="Frey K.G."/>
            <person name="Ladner J.T."/>
            <person name="Broomall S.M."/>
            <person name="Bishop-Lilly K.A."/>
            <person name="Bruce D.C."/>
            <person name="Gibbons H.S."/>
            <person name="Coyne S.R."/>
            <person name="Lo C.C."/>
            <person name="Meincke L."/>
            <person name="Munk A.C."/>
            <person name="Koroleva G.I."/>
            <person name="Rosenzweig C.N."/>
            <person name="Palacios G.F."/>
            <person name="Redden C.L."/>
            <person name="Minogue T.D."/>
            <person name="Chain P.S."/>
        </authorList>
    </citation>
    <scope>NUCLEOTIDE SEQUENCE [LARGE SCALE GENOMIC DNA]</scope>
    <source>
        <strain evidence="4">ATCC 14581 / DSM 32 / JCM 2506 / NBRC 15308 / NCIMB 9376 / NCTC 10342 / NRRL B-14308 / VKM B-512</strain>
    </source>
</reference>
<comment type="subcellular location">
    <subcellularLocation>
        <location evidence="1">Cell surface</location>
    </subcellularLocation>
</comment>